<evidence type="ECO:0000313" key="8">
    <source>
        <dbReference type="Proteomes" id="UP000013015"/>
    </source>
</evidence>
<comment type="caution">
    <text evidence="7">The sequence shown here is derived from an EMBL/GenBank/DDBJ whole genome shotgun (WGS) entry which is preliminary data.</text>
</comment>
<dbReference type="RefSeq" id="WP_005962046.1">
    <property type="nucleotide sequence ID" value="NZ_CP040505.1"/>
</dbReference>
<dbReference type="STRING" id="888050.HMPREF9004_0333"/>
<evidence type="ECO:0000313" key="7">
    <source>
        <dbReference type="EMBL" id="ENO18998.1"/>
    </source>
</evidence>
<feature type="compositionally biased region" description="Polar residues" evidence="5">
    <location>
        <begin position="69"/>
        <end position="90"/>
    </location>
</feature>
<dbReference type="OrthoDB" id="4897717at2"/>
<dbReference type="InterPro" id="IPR029055">
    <property type="entry name" value="Ntn_hydrolases_N"/>
</dbReference>
<dbReference type="Gene3D" id="3.40.50.620">
    <property type="entry name" value="HUPs"/>
    <property type="match status" value="1"/>
</dbReference>
<evidence type="ECO:0000256" key="5">
    <source>
        <dbReference type="SAM" id="MobiDB-lite"/>
    </source>
</evidence>
<dbReference type="eggNOG" id="COG0367">
    <property type="taxonomic scope" value="Bacteria"/>
</dbReference>
<dbReference type="EC" id="6.3.5.4" evidence="2"/>
<name>N6XCN2_9ACTO</name>
<dbReference type="SUPFAM" id="SSF56235">
    <property type="entry name" value="N-terminal nucleophile aminohydrolases (Ntn hydrolases)"/>
    <property type="match status" value="1"/>
</dbReference>
<evidence type="ECO:0000256" key="1">
    <source>
        <dbReference type="ARBA" id="ARBA00005187"/>
    </source>
</evidence>
<dbReference type="GO" id="GO:0004066">
    <property type="term" value="F:asparagine synthase (glutamine-hydrolyzing) activity"/>
    <property type="evidence" value="ECO:0007669"/>
    <property type="project" value="UniProtKB-EC"/>
</dbReference>
<accession>N6XCN2</accession>
<dbReference type="Proteomes" id="UP000013015">
    <property type="component" value="Unassembled WGS sequence"/>
</dbReference>
<dbReference type="HOGENOM" id="CLU_034196_0_0_11"/>
<protein>
    <recommendedName>
        <fullName evidence="2">asparagine synthase (glutamine-hydrolyzing)</fullName>
        <ecNumber evidence="2">6.3.5.4</ecNumber>
    </recommendedName>
</protein>
<dbReference type="EMBL" id="AQHZ01000005">
    <property type="protein sequence ID" value="ENO18998.1"/>
    <property type="molecule type" value="Genomic_DNA"/>
</dbReference>
<keyword evidence="3" id="KW-0028">Amino-acid biosynthesis</keyword>
<evidence type="ECO:0000256" key="4">
    <source>
        <dbReference type="ARBA" id="ARBA00048741"/>
    </source>
</evidence>
<dbReference type="PATRIC" id="fig|888050.3.peg.327"/>
<dbReference type="InterPro" id="IPR001962">
    <property type="entry name" value="Asn_synthase"/>
</dbReference>
<dbReference type="AlphaFoldDB" id="N6XCN2"/>
<evidence type="ECO:0000259" key="6">
    <source>
        <dbReference type="Pfam" id="PF00733"/>
    </source>
</evidence>
<keyword evidence="8" id="KW-1185">Reference proteome</keyword>
<reference evidence="7 8" key="1">
    <citation type="submission" date="2013-03" db="EMBL/GenBank/DDBJ databases">
        <title>Reference genome for the Human Microbiome Project.</title>
        <authorList>
            <person name="Aqrawi P."/>
            <person name="Ayvaz T."/>
            <person name="Bess C."/>
            <person name="Blankenburg K."/>
            <person name="Coyle M."/>
            <person name="Deng J."/>
            <person name="Forbes L."/>
            <person name="Fowler G."/>
            <person name="Francisco L."/>
            <person name="Fu Q."/>
            <person name="Gibbs R."/>
            <person name="Gross S."/>
            <person name="Gubbala S."/>
            <person name="Hale W."/>
            <person name="Hemphill L."/>
            <person name="Highlander S."/>
            <person name="Hirani K."/>
            <person name="Jackson L."/>
            <person name="Jakkamsetti A."/>
            <person name="Javaid M."/>
            <person name="Jayaseelan J.C."/>
            <person name="Jiang H."/>
            <person name="Joshi V."/>
            <person name="Korchina V."/>
            <person name="Kovar C."/>
            <person name="Lara F."/>
            <person name="Lee S."/>
            <person name="Liu Y."/>
            <person name="Mata R."/>
            <person name="Mathew T."/>
            <person name="Munidasa M."/>
            <person name="Muzny D."/>
            <person name="Nazareth L."/>
            <person name="Ngo R."/>
            <person name="Nguyen L."/>
            <person name="Nguyen N."/>
            <person name="Okwuonu G."/>
            <person name="Ongeri F."/>
            <person name="Palculict T."/>
            <person name="Patil S."/>
            <person name="Petrosino J."/>
            <person name="Pham C."/>
            <person name="Pham P."/>
            <person name="Pu L.-L."/>
            <person name="Qin X."/>
            <person name="Qu J."/>
            <person name="Reid J."/>
            <person name="Ross M."/>
            <person name="Ruth R."/>
            <person name="Saada N."/>
            <person name="San Lucas F."/>
            <person name="Santibanez J."/>
            <person name="Shang Y."/>
            <person name="Simmons D."/>
            <person name="Song X.-Z."/>
            <person name="Tang L.-Y."/>
            <person name="Thornton R."/>
            <person name="Warren J."/>
            <person name="Weissenberger G."/>
            <person name="Wilczek-Boney K."/>
            <person name="Worley K."/>
            <person name="Youmans B."/>
            <person name="Zhang J."/>
            <person name="Zhang L."/>
            <person name="Zhao Z."/>
            <person name="Zhou C."/>
            <person name="Zhu D."/>
            <person name="Zhu Y."/>
        </authorList>
    </citation>
    <scope>NUCLEOTIDE SEQUENCE [LARGE SCALE GENOMIC DNA]</scope>
    <source>
        <strain evidence="7 8">F0333</strain>
    </source>
</reference>
<dbReference type="PANTHER" id="PTHR43284:SF1">
    <property type="entry name" value="ASPARAGINE SYNTHETASE"/>
    <property type="match status" value="1"/>
</dbReference>
<evidence type="ECO:0000256" key="2">
    <source>
        <dbReference type="ARBA" id="ARBA00012737"/>
    </source>
</evidence>
<evidence type="ECO:0000256" key="3">
    <source>
        <dbReference type="ARBA" id="ARBA00022888"/>
    </source>
</evidence>
<dbReference type="GO" id="GO:0006529">
    <property type="term" value="P:asparagine biosynthetic process"/>
    <property type="evidence" value="ECO:0007669"/>
    <property type="project" value="UniProtKB-KW"/>
</dbReference>
<keyword evidence="3" id="KW-0061">Asparagine biosynthesis</keyword>
<dbReference type="PANTHER" id="PTHR43284">
    <property type="entry name" value="ASPARAGINE SYNTHETASE (GLUTAMINE-HYDROLYZING)"/>
    <property type="match status" value="1"/>
</dbReference>
<sequence>MAVPRLLLSSSTWLDSSDHSTRVWAPLPAYAKALLRALDSPLSLARRDVRASRAVPVSSVAPTSNAVPLSSTNPAHKDSNASPSRAPTTPSVQALSQALAEAYGHWSLISSLGESILLATDRMRSLGLLYAFDGQRWIITDDVNSLLAHLPGLRRDERQAKIFASFGYTLGRRTLLEGVSSVEAGSLVLLNPDGSTSTSSFADYRRPSVLIDEEAEFHALFEKALDQSFTRLLDAAGSRTLAVPLSGGLDSRLLLAWLTRLGASNIRTFTYGKPAAPEVGISHGVAQAFALPWVSVDYTPEKISAFWSGPEAEAFRRANWCGVSLPHVQDSYALHELCRSGWIDEDAILLPGHTIVGNGHDEDFVLSAPPAGELARLIASRHAGAQGRDRSINEEPLISREILRAAQQVRFDGSPASALSWVEWFNLRERQAKYINHSMRAYEFYERSWAAPMLDLDMWQTWLKGGLNFTKDRAWYARFVAAAVQGYAKAPTPPLHVSSNDHSLPPRLKGALLATMRATRTERLLSRSRSIRTMLDHPMAFEAFSAPLSKSQQFRSHLCGASSTGLWSTLFLDNRWGNDAQILPPPPGAPGLTR</sequence>
<feature type="region of interest" description="Disordered" evidence="5">
    <location>
        <begin position="62"/>
        <end position="90"/>
    </location>
</feature>
<dbReference type="Pfam" id="PF00733">
    <property type="entry name" value="Asn_synthase"/>
    <property type="match status" value="1"/>
</dbReference>
<dbReference type="SUPFAM" id="SSF52402">
    <property type="entry name" value="Adenine nucleotide alpha hydrolases-like"/>
    <property type="match status" value="1"/>
</dbReference>
<proteinExistence type="predicted"/>
<feature type="domain" description="Asparagine synthetase" evidence="6">
    <location>
        <begin position="222"/>
        <end position="303"/>
    </location>
</feature>
<organism evidence="7 8">
    <name type="scientific">Schaalia cardiffensis F0333</name>
    <dbReference type="NCBI Taxonomy" id="888050"/>
    <lineage>
        <taxon>Bacteria</taxon>
        <taxon>Bacillati</taxon>
        <taxon>Actinomycetota</taxon>
        <taxon>Actinomycetes</taxon>
        <taxon>Actinomycetales</taxon>
        <taxon>Actinomycetaceae</taxon>
        <taxon>Schaalia</taxon>
    </lineage>
</organism>
<dbReference type="InterPro" id="IPR051786">
    <property type="entry name" value="ASN_synthetase/amidase"/>
</dbReference>
<comment type="catalytic activity">
    <reaction evidence="4">
        <text>L-aspartate + L-glutamine + ATP + H2O = L-asparagine + L-glutamate + AMP + diphosphate + H(+)</text>
        <dbReference type="Rhea" id="RHEA:12228"/>
        <dbReference type="ChEBI" id="CHEBI:15377"/>
        <dbReference type="ChEBI" id="CHEBI:15378"/>
        <dbReference type="ChEBI" id="CHEBI:29985"/>
        <dbReference type="ChEBI" id="CHEBI:29991"/>
        <dbReference type="ChEBI" id="CHEBI:30616"/>
        <dbReference type="ChEBI" id="CHEBI:33019"/>
        <dbReference type="ChEBI" id="CHEBI:58048"/>
        <dbReference type="ChEBI" id="CHEBI:58359"/>
        <dbReference type="ChEBI" id="CHEBI:456215"/>
        <dbReference type="EC" id="6.3.5.4"/>
    </reaction>
</comment>
<dbReference type="InterPro" id="IPR014729">
    <property type="entry name" value="Rossmann-like_a/b/a_fold"/>
</dbReference>
<gene>
    <name evidence="7" type="ORF">HMPREF9004_0333</name>
</gene>
<comment type="pathway">
    <text evidence="1">Amino-acid biosynthesis; L-asparagine biosynthesis; L-asparagine from L-aspartate (L-Gln route): step 1/1.</text>
</comment>